<evidence type="ECO:0000313" key="13">
    <source>
        <dbReference type="EMBL" id="CAF1341364.1"/>
    </source>
</evidence>
<dbReference type="SUPFAM" id="SSF81324">
    <property type="entry name" value="Voltage-gated potassium channels"/>
    <property type="match status" value="1"/>
</dbReference>
<proteinExistence type="predicted"/>
<evidence type="ECO:0000256" key="8">
    <source>
        <dbReference type="SAM" id="MobiDB-lite"/>
    </source>
</evidence>
<feature type="domain" description="Potassium channel" evidence="11">
    <location>
        <begin position="286"/>
        <end position="363"/>
    </location>
</feature>
<evidence type="ECO:0000256" key="4">
    <source>
        <dbReference type="ARBA" id="ARBA00022989"/>
    </source>
</evidence>
<name>A0A815A126_ADIRI</name>
<dbReference type="InterPro" id="IPR015449">
    <property type="entry name" value="K_chnl_Ca-activ_SK"/>
</dbReference>
<evidence type="ECO:0000313" key="15">
    <source>
        <dbReference type="Proteomes" id="UP000663852"/>
    </source>
</evidence>
<evidence type="ECO:0008006" key="16">
    <source>
        <dbReference type="Google" id="ProtNLM"/>
    </source>
</evidence>
<dbReference type="Proteomes" id="UP000663852">
    <property type="component" value="Unassembled WGS sequence"/>
</dbReference>
<dbReference type="Gene3D" id="1.10.287.70">
    <property type="match status" value="2"/>
</dbReference>
<reference evidence="12" key="1">
    <citation type="submission" date="2021-02" db="EMBL/GenBank/DDBJ databases">
        <authorList>
            <person name="Nowell W R."/>
        </authorList>
    </citation>
    <scope>NUCLEOTIDE SEQUENCE</scope>
</reference>
<evidence type="ECO:0000256" key="7">
    <source>
        <dbReference type="ARBA" id="ARBA00023303"/>
    </source>
</evidence>
<comment type="subcellular location">
    <subcellularLocation>
        <location evidence="1">Membrane</location>
        <topology evidence="1">Multi-pass membrane protein</topology>
    </subcellularLocation>
</comment>
<evidence type="ECO:0000256" key="1">
    <source>
        <dbReference type="ARBA" id="ARBA00004141"/>
    </source>
</evidence>
<organism evidence="12 15">
    <name type="scientific">Adineta ricciae</name>
    <name type="common">Rotifer</name>
    <dbReference type="NCBI Taxonomy" id="249248"/>
    <lineage>
        <taxon>Eukaryota</taxon>
        <taxon>Metazoa</taxon>
        <taxon>Spiralia</taxon>
        <taxon>Gnathifera</taxon>
        <taxon>Rotifera</taxon>
        <taxon>Eurotatoria</taxon>
        <taxon>Bdelloidea</taxon>
        <taxon>Adinetida</taxon>
        <taxon>Adinetidae</taxon>
        <taxon>Adineta</taxon>
    </lineage>
</organism>
<comment type="caution">
    <text evidence="12">The sequence shown here is derived from an EMBL/GenBank/DDBJ whole genome shotgun (WGS) entry which is preliminary data.</text>
</comment>
<feature type="domain" description="Calmodulin-binding" evidence="10">
    <location>
        <begin position="379"/>
        <end position="444"/>
    </location>
</feature>
<evidence type="ECO:0000259" key="11">
    <source>
        <dbReference type="Pfam" id="PF07885"/>
    </source>
</evidence>
<keyword evidence="7" id="KW-0407">Ion channel</keyword>
<dbReference type="GO" id="GO:0016020">
    <property type="term" value="C:membrane"/>
    <property type="evidence" value="ECO:0007669"/>
    <property type="project" value="UniProtKB-SubCell"/>
</dbReference>
<feature type="transmembrane region" description="Helical" evidence="9">
    <location>
        <begin position="309"/>
        <end position="328"/>
    </location>
</feature>
<evidence type="ECO:0000313" key="14">
    <source>
        <dbReference type="Proteomes" id="UP000663828"/>
    </source>
</evidence>
<keyword evidence="4 9" id="KW-1133">Transmembrane helix</keyword>
<dbReference type="OrthoDB" id="73653at2759"/>
<dbReference type="Pfam" id="PF02888">
    <property type="entry name" value="CaMBD"/>
    <property type="match status" value="1"/>
</dbReference>
<feature type="transmembrane region" description="Helical" evidence="9">
    <location>
        <begin position="91"/>
        <end position="115"/>
    </location>
</feature>
<evidence type="ECO:0000256" key="2">
    <source>
        <dbReference type="ARBA" id="ARBA00022448"/>
    </source>
</evidence>
<evidence type="ECO:0000256" key="9">
    <source>
        <dbReference type="SAM" id="Phobius"/>
    </source>
</evidence>
<dbReference type="SUPFAM" id="SSF81327">
    <property type="entry name" value="Small-conductance potassium channel"/>
    <property type="match status" value="1"/>
</dbReference>
<feature type="transmembrane region" description="Helical" evidence="9">
    <location>
        <begin position="213"/>
        <end position="236"/>
    </location>
</feature>
<feature type="compositionally biased region" description="Polar residues" evidence="8">
    <location>
        <begin position="28"/>
        <end position="38"/>
    </location>
</feature>
<dbReference type="PANTHER" id="PTHR10153">
    <property type="entry name" value="SMALL CONDUCTANCE CALCIUM-ACTIVATED POTASSIUM CHANNEL"/>
    <property type="match status" value="1"/>
</dbReference>
<dbReference type="GO" id="GO:0005516">
    <property type="term" value="F:calmodulin binding"/>
    <property type="evidence" value="ECO:0007669"/>
    <property type="project" value="InterPro"/>
</dbReference>
<evidence type="ECO:0000259" key="10">
    <source>
        <dbReference type="Pfam" id="PF02888"/>
    </source>
</evidence>
<protein>
    <recommendedName>
        <fullName evidence="16">Potassium channel domain-containing protein</fullName>
    </recommendedName>
</protein>
<feature type="compositionally biased region" description="Basic and acidic residues" evidence="8">
    <location>
        <begin position="46"/>
        <end position="55"/>
    </location>
</feature>
<keyword evidence="5" id="KW-0406">Ion transport</keyword>
<accession>A0A815A126</accession>
<keyword evidence="3 9" id="KW-0812">Transmembrane</keyword>
<dbReference type="Pfam" id="PF07885">
    <property type="entry name" value="Ion_trans_2"/>
    <property type="match status" value="1"/>
</dbReference>
<dbReference type="InterPro" id="IPR004178">
    <property type="entry name" value="CaM-bd_dom"/>
</dbReference>
<keyword evidence="2" id="KW-0813">Transport</keyword>
<feature type="transmembrane region" description="Helical" evidence="9">
    <location>
        <begin position="127"/>
        <end position="150"/>
    </location>
</feature>
<sequence>MDLDFKSSEPLIITPTSNNNHLEKQHGENPSNSSTSVNLDFHRHRSFDGNKDGTYQRRNKTKSKMSDISQELAEVSRRLTKRKKLQARCCLVNDIMCVLALSGIALMIFTNEIYFTTLPHHPTSITWFIKLTITLSTIALICLIVYYHYLDMLLFSVNKSLQYWYVALTRPRVTQIIVEIIICAIHPFPHPFSHYNYLPSQLTHDKSTDPVPAIIPLSFIPIDVALGLPMFARLYLLCRTVTFHSHFLRDSSSRSIGYLNKVPINFFFVMKAYLEQSPGFCLGTICFVMFCIGSWSFRSCNYTSTHQHLSISNSMWLFFTLFTTVGYGDLIPTTYCGRGVATLTALMGVTMTAFLITVLSQKLLLSRWEKYIYSFVLNIELAKEQQSEAANLIKYAWKMWRLKRLGRDRSIAYINMEKKFLGSISAVRQIKQARSRLPDNLIGLPEMMTIQRATIEQSVQVDEKTSANVLKMSELENMLKEMKGTLHAIENKLNAT</sequence>
<dbReference type="EMBL" id="CAJNOR010002790">
    <property type="protein sequence ID" value="CAF1341364.1"/>
    <property type="molecule type" value="Genomic_DNA"/>
</dbReference>
<evidence type="ECO:0000256" key="5">
    <source>
        <dbReference type="ARBA" id="ARBA00023065"/>
    </source>
</evidence>
<dbReference type="Pfam" id="PF03530">
    <property type="entry name" value="SK_channel"/>
    <property type="match status" value="1"/>
</dbReference>
<evidence type="ECO:0000256" key="6">
    <source>
        <dbReference type="ARBA" id="ARBA00023136"/>
    </source>
</evidence>
<evidence type="ECO:0000313" key="12">
    <source>
        <dbReference type="EMBL" id="CAF1252871.1"/>
    </source>
</evidence>
<gene>
    <name evidence="12" type="ORF">EDS130_LOCUS28075</name>
    <name evidence="13" type="ORF">XAT740_LOCUS30973</name>
</gene>
<dbReference type="Proteomes" id="UP000663828">
    <property type="component" value="Unassembled WGS sequence"/>
</dbReference>
<dbReference type="InterPro" id="IPR013099">
    <property type="entry name" value="K_chnl_dom"/>
</dbReference>
<evidence type="ECO:0000256" key="3">
    <source>
        <dbReference type="ARBA" id="ARBA00022692"/>
    </source>
</evidence>
<keyword evidence="6 9" id="KW-0472">Membrane</keyword>
<dbReference type="InterPro" id="IPR036122">
    <property type="entry name" value="CaM-bd_dom_sf"/>
</dbReference>
<dbReference type="GO" id="GO:0016286">
    <property type="term" value="F:small conductance calcium-activated potassium channel activity"/>
    <property type="evidence" value="ECO:0007669"/>
    <property type="project" value="InterPro"/>
</dbReference>
<dbReference type="EMBL" id="CAJNOJ010000181">
    <property type="protein sequence ID" value="CAF1252871.1"/>
    <property type="molecule type" value="Genomic_DNA"/>
</dbReference>
<feature type="transmembrane region" description="Helical" evidence="9">
    <location>
        <begin position="280"/>
        <end position="297"/>
    </location>
</feature>
<feature type="region of interest" description="Disordered" evidence="8">
    <location>
        <begin position="1"/>
        <end position="67"/>
    </location>
</feature>
<dbReference type="AlphaFoldDB" id="A0A815A126"/>
<keyword evidence="14" id="KW-1185">Reference proteome</keyword>
<feature type="transmembrane region" description="Helical" evidence="9">
    <location>
        <begin position="340"/>
        <end position="360"/>
    </location>
</feature>